<evidence type="ECO:0000256" key="2">
    <source>
        <dbReference type="ARBA" id="ARBA00022801"/>
    </source>
</evidence>
<dbReference type="EMBL" id="FNUV01000003">
    <property type="protein sequence ID" value="SEF68198.1"/>
    <property type="molecule type" value="Genomic_DNA"/>
</dbReference>
<accession>A0A1H5U197</accession>
<dbReference type="InterPro" id="IPR037459">
    <property type="entry name" value="RhgT-like"/>
</dbReference>
<dbReference type="PANTHER" id="PTHR43695:SF1">
    <property type="entry name" value="RHAMNOGALACTURONAN ACETYLESTERASE"/>
    <property type="match status" value="1"/>
</dbReference>
<dbReference type="AlphaFoldDB" id="A0A1H5U197"/>
<evidence type="ECO:0000313" key="5">
    <source>
        <dbReference type="Proteomes" id="UP000236735"/>
    </source>
</evidence>
<reference evidence="4 5" key="1">
    <citation type="submission" date="2016-10" db="EMBL/GenBank/DDBJ databases">
        <authorList>
            <person name="de Groot N.N."/>
        </authorList>
    </citation>
    <scope>NUCLEOTIDE SEQUENCE [LARGE SCALE GENOMIC DNA]</scope>
    <source>
        <strain evidence="4 5">AR32</strain>
    </source>
</reference>
<dbReference type="InterPro" id="IPR013830">
    <property type="entry name" value="SGNH_hydro"/>
</dbReference>
<dbReference type="GO" id="GO:0016788">
    <property type="term" value="F:hydrolase activity, acting on ester bonds"/>
    <property type="evidence" value="ECO:0007669"/>
    <property type="project" value="UniProtKB-ARBA"/>
</dbReference>
<dbReference type="Pfam" id="PF13472">
    <property type="entry name" value="Lipase_GDSL_2"/>
    <property type="match status" value="1"/>
</dbReference>
<dbReference type="PANTHER" id="PTHR43695">
    <property type="entry name" value="PUTATIVE (AFU_ORTHOLOGUE AFUA_2G17250)-RELATED"/>
    <property type="match status" value="1"/>
</dbReference>
<feature type="domain" description="SGNH hydrolase-type esterase" evidence="3">
    <location>
        <begin position="21"/>
        <end position="242"/>
    </location>
</feature>
<comment type="similarity">
    <text evidence="1">Belongs to the 'GDSL' lipolytic enzyme family.</text>
</comment>
<protein>
    <submittedName>
        <fullName evidence="4">Pectinesterase</fullName>
    </submittedName>
</protein>
<dbReference type="Gene3D" id="3.40.50.1110">
    <property type="entry name" value="SGNH hydrolase"/>
    <property type="match status" value="1"/>
</dbReference>
<name>A0A1H5U197_XYLRU</name>
<sequence>MTCIVCGLTAATKDKSTTIFVIGDSTAANKDTTGGKVERGWAMMLQDCFDSDYIVVDNHAVNGRSSKSFLEEGRWDKVLERIKPGDYVIIQFGHNDEKPKADRHTDPGSTFDDNLARYVRETREKGGIPVLMNSVVRRNFFVKAPENDDDEILRTSTFLDGTKMIEGDSLIDTHGLYRIAPKIVAQRMNCHFIDANQITHDLEQGLGTEASKKLHMWFRPGEEPSEPQGKQDNTHYNKYGAKVVANLLADALCEEVPLLNRYRKK</sequence>
<dbReference type="InterPro" id="IPR036514">
    <property type="entry name" value="SGNH_hydro_sf"/>
</dbReference>
<evidence type="ECO:0000259" key="3">
    <source>
        <dbReference type="Pfam" id="PF13472"/>
    </source>
</evidence>
<organism evidence="4 5">
    <name type="scientific">Xylanibacter ruminicola</name>
    <name type="common">Prevotella ruminicola</name>
    <dbReference type="NCBI Taxonomy" id="839"/>
    <lineage>
        <taxon>Bacteria</taxon>
        <taxon>Pseudomonadati</taxon>
        <taxon>Bacteroidota</taxon>
        <taxon>Bacteroidia</taxon>
        <taxon>Bacteroidales</taxon>
        <taxon>Prevotellaceae</taxon>
        <taxon>Xylanibacter</taxon>
    </lineage>
</organism>
<gene>
    <name evidence="4" type="ORF">SAMN05216354_1150</name>
</gene>
<dbReference type="SUPFAM" id="SSF52266">
    <property type="entry name" value="SGNH hydrolase"/>
    <property type="match status" value="1"/>
</dbReference>
<dbReference type="CDD" id="cd01821">
    <property type="entry name" value="Rhamnogalacturan_acetylesterase_like"/>
    <property type="match status" value="1"/>
</dbReference>
<evidence type="ECO:0000256" key="1">
    <source>
        <dbReference type="ARBA" id="ARBA00008668"/>
    </source>
</evidence>
<evidence type="ECO:0000313" key="4">
    <source>
        <dbReference type="EMBL" id="SEF68198.1"/>
    </source>
</evidence>
<dbReference type="Proteomes" id="UP000236735">
    <property type="component" value="Unassembled WGS sequence"/>
</dbReference>
<proteinExistence type="inferred from homology"/>
<keyword evidence="2" id="KW-0378">Hydrolase</keyword>